<evidence type="ECO:0000256" key="7">
    <source>
        <dbReference type="SAM" id="Phobius"/>
    </source>
</evidence>
<evidence type="ECO:0000256" key="3">
    <source>
        <dbReference type="ARBA" id="ARBA00022692"/>
    </source>
</evidence>
<dbReference type="PANTHER" id="PTHR21716:SF16">
    <property type="entry name" value="BLL1467 PROTEIN"/>
    <property type="match status" value="1"/>
</dbReference>
<evidence type="ECO:0008006" key="10">
    <source>
        <dbReference type="Google" id="ProtNLM"/>
    </source>
</evidence>
<accession>V5SHB1</accession>
<feature type="transmembrane region" description="Helical" evidence="7">
    <location>
        <begin position="163"/>
        <end position="191"/>
    </location>
</feature>
<dbReference type="HOGENOM" id="CLU_031275_0_1_5"/>
<feature type="transmembrane region" description="Helical" evidence="7">
    <location>
        <begin position="277"/>
        <end position="304"/>
    </location>
</feature>
<dbReference type="RefSeq" id="WP_023786249.1">
    <property type="nucleotide sequence ID" value="NC_022997.1"/>
</dbReference>
<evidence type="ECO:0000256" key="2">
    <source>
        <dbReference type="ARBA" id="ARBA00009773"/>
    </source>
</evidence>
<dbReference type="PANTHER" id="PTHR21716">
    <property type="entry name" value="TRANSMEMBRANE PROTEIN"/>
    <property type="match status" value="1"/>
</dbReference>
<dbReference type="PATRIC" id="fig|1029756.8.peg.879"/>
<proteinExistence type="inferred from homology"/>
<evidence type="ECO:0000313" key="9">
    <source>
        <dbReference type="Proteomes" id="UP000018542"/>
    </source>
</evidence>
<organism evidence="8 9">
    <name type="scientific">Hyphomicrobium nitrativorans NL23</name>
    <dbReference type="NCBI Taxonomy" id="1029756"/>
    <lineage>
        <taxon>Bacteria</taxon>
        <taxon>Pseudomonadati</taxon>
        <taxon>Pseudomonadota</taxon>
        <taxon>Alphaproteobacteria</taxon>
        <taxon>Hyphomicrobiales</taxon>
        <taxon>Hyphomicrobiaceae</taxon>
        <taxon>Hyphomicrobium</taxon>
    </lineage>
</organism>
<feature type="transmembrane region" description="Helical" evidence="7">
    <location>
        <begin position="55"/>
        <end position="75"/>
    </location>
</feature>
<dbReference type="AlphaFoldDB" id="V5SHB1"/>
<name>V5SHB1_9HYPH</name>
<dbReference type="EMBL" id="CP006912">
    <property type="protein sequence ID" value="AHB49923.1"/>
    <property type="molecule type" value="Genomic_DNA"/>
</dbReference>
<keyword evidence="5 7" id="KW-0472">Membrane</keyword>
<dbReference type="Pfam" id="PF01594">
    <property type="entry name" value="AI-2E_transport"/>
    <property type="match status" value="1"/>
</dbReference>
<gene>
    <name evidence="8" type="ORF">W911_04205</name>
</gene>
<dbReference type="Proteomes" id="UP000018542">
    <property type="component" value="Chromosome"/>
</dbReference>
<comment type="subcellular location">
    <subcellularLocation>
        <location evidence="1">Membrane</location>
        <topology evidence="1">Multi-pass membrane protein</topology>
    </subcellularLocation>
</comment>
<dbReference type="STRING" id="1029756.W911_04205"/>
<evidence type="ECO:0000256" key="4">
    <source>
        <dbReference type="ARBA" id="ARBA00022989"/>
    </source>
</evidence>
<keyword evidence="4 7" id="KW-1133">Transmembrane helix</keyword>
<feature type="transmembrane region" description="Helical" evidence="7">
    <location>
        <begin position="87"/>
        <end position="112"/>
    </location>
</feature>
<comment type="similarity">
    <text evidence="2">Belongs to the autoinducer-2 exporter (AI-2E) (TC 2.A.86) family.</text>
</comment>
<dbReference type="KEGG" id="hni:W911_04205"/>
<sequence>MAIQEALPETTPRNAETPAPTPSTAETWALVAHVSVTGLFALAVLAALYLMRDVAVPVILAWVVANILLPLVAWFERHGLPRVPAVIFVTLAFVAILLAIATLLSLPITYWLGRANELGDLIRQRLAAMSGPLDFLEEVFGALNQATGGQGGTSLRVEENTNIVHSIVSVLTPAVTQGILFLGALIFYMIYQKEIKTRSVLVFPSREARLTALKILSDIEHKTTVYFGTFTLINTVLGCVTALIAYAVGLPNPLLWGVLAAVLNYIPYIGPAITTGVLFLIGLFTFPTVGEALIAPAAYLTITALEGQFFTPLLLGRRMTLNPFAVFLAIGFWAWMWGPIGAFVAVPILMTTIVTFRHLFPDEGPELPE</sequence>
<feature type="transmembrane region" description="Helical" evidence="7">
    <location>
        <begin position="324"/>
        <end position="349"/>
    </location>
</feature>
<reference evidence="8 9" key="1">
    <citation type="journal article" date="2014" name="Genome Announc.">
        <title>Complete Genome Sequence of Hyphomicrobium nitrativorans Strain NL23, a Denitrifying Bacterium Isolated from Biofilm of a Methanol-Fed Denitrification System Treating Seawater at the Montreal Biodome.</title>
        <authorList>
            <person name="Martineau C."/>
            <person name="Villeneuve C."/>
            <person name="Mauffrey F."/>
            <person name="Villemur R."/>
        </authorList>
    </citation>
    <scope>NUCLEOTIDE SEQUENCE [LARGE SCALE GENOMIC DNA]</scope>
    <source>
        <strain evidence="8">NL23</strain>
    </source>
</reference>
<keyword evidence="3 7" id="KW-0812">Transmembrane</keyword>
<dbReference type="InterPro" id="IPR002549">
    <property type="entry name" value="AI-2E-like"/>
</dbReference>
<feature type="region of interest" description="Disordered" evidence="6">
    <location>
        <begin position="1"/>
        <end position="21"/>
    </location>
</feature>
<feature type="transmembrane region" description="Helical" evidence="7">
    <location>
        <begin position="224"/>
        <end position="248"/>
    </location>
</feature>
<keyword evidence="9" id="KW-1185">Reference proteome</keyword>
<feature type="transmembrane region" description="Helical" evidence="7">
    <location>
        <begin position="28"/>
        <end position="49"/>
    </location>
</feature>
<evidence type="ECO:0000313" key="8">
    <source>
        <dbReference type="EMBL" id="AHB49923.1"/>
    </source>
</evidence>
<dbReference type="OrthoDB" id="9799225at2"/>
<dbReference type="GO" id="GO:0055085">
    <property type="term" value="P:transmembrane transport"/>
    <property type="evidence" value="ECO:0007669"/>
    <property type="project" value="TreeGrafter"/>
</dbReference>
<protein>
    <recommendedName>
        <fullName evidence="10">Permease</fullName>
    </recommendedName>
</protein>
<evidence type="ECO:0000256" key="5">
    <source>
        <dbReference type="ARBA" id="ARBA00023136"/>
    </source>
</evidence>
<evidence type="ECO:0000256" key="6">
    <source>
        <dbReference type="SAM" id="MobiDB-lite"/>
    </source>
</evidence>
<evidence type="ECO:0000256" key="1">
    <source>
        <dbReference type="ARBA" id="ARBA00004141"/>
    </source>
</evidence>
<dbReference type="GO" id="GO:0016020">
    <property type="term" value="C:membrane"/>
    <property type="evidence" value="ECO:0007669"/>
    <property type="project" value="UniProtKB-SubCell"/>
</dbReference>